<dbReference type="EMBL" id="BSFP01000122">
    <property type="protein sequence ID" value="GLL08020.1"/>
    <property type="molecule type" value="Genomic_DNA"/>
</dbReference>
<feature type="region of interest" description="Disordered" evidence="1">
    <location>
        <begin position="1"/>
        <end position="24"/>
    </location>
</feature>
<keyword evidence="2" id="KW-0812">Transmembrane</keyword>
<evidence type="ECO:0000313" key="4">
    <source>
        <dbReference type="Proteomes" id="UP001143480"/>
    </source>
</evidence>
<comment type="caution">
    <text evidence="3">The sequence shown here is derived from an EMBL/GenBank/DDBJ whole genome shotgun (WGS) entry which is preliminary data.</text>
</comment>
<reference evidence="3" key="2">
    <citation type="submission" date="2023-01" db="EMBL/GenBank/DDBJ databases">
        <authorList>
            <person name="Sun Q."/>
            <person name="Evtushenko L."/>
        </authorList>
    </citation>
    <scope>NUCLEOTIDE SEQUENCE</scope>
    <source>
        <strain evidence="3">VKM Ac-1321</strain>
    </source>
</reference>
<sequence>MDRSPEYRRRRTWPATRGRSGRRSPAKALILLIEAIFGSVGGIYLITSSISITVVAAALAAAVAALVLITQR</sequence>
<keyword evidence="2" id="KW-1133">Transmembrane helix</keyword>
<organism evidence="3 4">
    <name type="scientific">Dactylosporangium matsuzakiense</name>
    <dbReference type="NCBI Taxonomy" id="53360"/>
    <lineage>
        <taxon>Bacteria</taxon>
        <taxon>Bacillati</taxon>
        <taxon>Actinomycetota</taxon>
        <taxon>Actinomycetes</taxon>
        <taxon>Micromonosporales</taxon>
        <taxon>Micromonosporaceae</taxon>
        <taxon>Dactylosporangium</taxon>
    </lineage>
</organism>
<accession>A0A9W6NS61</accession>
<evidence type="ECO:0000256" key="2">
    <source>
        <dbReference type="SAM" id="Phobius"/>
    </source>
</evidence>
<feature type="transmembrane region" description="Helical" evidence="2">
    <location>
        <begin position="52"/>
        <end position="70"/>
    </location>
</feature>
<reference evidence="3" key="1">
    <citation type="journal article" date="2014" name="Int. J. Syst. Evol. Microbiol.">
        <title>Complete genome sequence of Corynebacterium casei LMG S-19264T (=DSM 44701T), isolated from a smear-ripened cheese.</title>
        <authorList>
            <consortium name="US DOE Joint Genome Institute (JGI-PGF)"/>
            <person name="Walter F."/>
            <person name="Albersmeier A."/>
            <person name="Kalinowski J."/>
            <person name="Ruckert C."/>
        </authorList>
    </citation>
    <scope>NUCLEOTIDE SEQUENCE</scope>
    <source>
        <strain evidence="3">VKM Ac-1321</strain>
    </source>
</reference>
<keyword evidence="2" id="KW-0472">Membrane</keyword>
<dbReference type="Proteomes" id="UP001143480">
    <property type="component" value="Unassembled WGS sequence"/>
</dbReference>
<evidence type="ECO:0000256" key="1">
    <source>
        <dbReference type="SAM" id="MobiDB-lite"/>
    </source>
</evidence>
<name>A0A9W6NS61_9ACTN</name>
<protein>
    <submittedName>
        <fullName evidence="3">Uncharacterized protein</fullName>
    </submittedName>
</protein>
<gene>
    <name evidence="3" type="ORF">GCM10017581_097800</name>
</gene>
<dbReference type="AlphaFoldDB" id="A0A9W6NS61"/>
<proteinExistence type="predicted"/>
<feature type="transmembrane region" description="Helical" evidence="2">
    <location>
        <begin position="28"/>
        <end position="46"/>
    </location>
</feature>
<evidence type="ECO:0000313" key="3">
    <source>
        <dbReference type="EMBL" id="GLL08020.1"/>
    </source>
</evidence>
<keyword evidence="4" id="KW-1185">Reference proteome</keyword>